<name>A0A1Y2AQN8_9TREE</name>
<dbReference type="Proteomes" id="UP000193986">
    <property type="component" value="Unassembled WGS sequence"/>
</dbReference>
<organism evidence="1 2">
    <name type="scientific">Naematelia encephala</name>
    <dbReference type="NCBI Taxonomy" id="71784"/>
    <lineage>
        <taxon>Eukaryota</taxon>
        <taxon>Fungi</taxon>
        <taxon>Dikarya</taxon>
        <taxon>Basidiomycota</taxon>
        <taxon>Agaricomycotina</taxon>
        <taxon>Tremellomycetes</taxon>
        <taxon>Tremellales</taxon>
        <taxon>Naemateliaceae</taxon>
        <taxon>Naematelia</taxon>
    </lineage>
</organism>
<comment type="caution">
    <text evidence="1">The sequence shown here is derived from an EMBL/GenBank/DDBJ whole genome shotgun (WGS) entry which is preliminary data.</text>
</comment>
<evidence type="ECO:0000313" key="2">
    <source>
        <dbReference type="Proteomes" id="UP000193986"/>
    </source>
</evidence>
<gene>
    <name evidence="1" type="ORF">BCR39DRAFT_545638</name>
</gene>
<keyword evidence="2" id="KW-1185">Reference proteome</keyword>
<sequence>MAPSTQVESGSAWSRGRNSFKQLLCCSAGSDPSTLPSGVSLVGTQYCWKTETYSMMPFKRQEPLLWVKLMCEPLNVLISQTAVELPTELWKMVVDRMGYEDYLATKDGEMTLLSLMATSRFLYDCCHETVKERFPPIWEIGLDIEDGRLLSLSNISSDVSKTINSLLVRLYNTEEFNKIVYSNESQLSVPEDFSRITTIVVAPYTFGHFCGALDSIPFRGLVLKCNSLKKFVADGRDMKAASTTRRSYSLPQTIENSVLELLSHHVYLETVVMRVKEVSLHTEFGSECPAGTWSMIVPPNLTTVHVVFSCGLLGISDRPKGGILGYREEYPSHIKVSFLQIRYSKDQFASRND</sequence>
<dbReference type="InParanoid" id="A0A1Y2AQN8"/>
<dbReference type="AlphaFoldDB" id="A0A1Y2AQN8"/>
<proteinExistence type="predicted"/>
<reference evidence="1 2" key="1">
    <citation type="submission" date="2016-07" db="EMBL/GenBank/DDBJ databases">
        <title>Pervasive Adenine N6-methylation of Active Genes in Fungi.</title>
        <authorList>
            <consortium name="DOE Joint Genome Institute"/>
            <person name="Mondo S.J."/>
            <person name="Dannebaum R.O."/>
            <person name="Kuo R.C."/>
            <person name="Labutti K."/>
            <person name="Haridas S."/>
            <person name="Kuo A."/>
            <person name="Salamov A."/>
            <person name="Ahrendt S.R."/>
            <person name="Lipzen A."/>
            <person name="Sullivan W."/>
            <person name="Andreopoulos W.B."/>
            <person name="Clum A."/>
            <person name="Lindquist E."/>
            <person name="Daum C."/>
            <person name="Ramamoorthy G.K."/>
            <person name="Gryganskyi A."/>
            <person name="Culley D."/>
            <person name="Magnuson J.K."/>
            <person name="James T.Y."/>
            <person name="O'Malley M.A."/>
            <person name="Stajich J.E."/>
            <person name="Spatafora J.W."/>
            <person name="Visel A."/>
            <person name="Grigoriev I.V."/>
        </authorList>
    </citation>
    <scope>NUCLEOTIDE SEQUENCE [LARGE SCALE GENOMIC DNA]</scope>
    <source>
        <strain evidence="1 2">68-887.2</strain>
    </source>
</reference>
<dbReference type="EMBL" id="MCFC01000063">
    <property type="protein sequence ID" value="ORY24873.1"/>
    <property type="molecule type" value="Genomic_DNA"/>
</dbReference>
<protein>
    <submittedName>
        <fullName evidence="1">Uncharacterized protein</fullName>
    </submittedName>
</protein>
<accession>A0A1Y2AQN8</accession>
<evidence type="ECO:0000313" key="1">
    <source>
        <dbReference type="EMBL" id="ORY24873.1"/>
    </source>
</evidence>